<gene>
    <name evidence="2" type="ORF">HYE67_001545</name>
</gene>
<proteinExistence type="predicted"/>
<feature type="region of interest" description="Disordered" evidence="1">
    <location>
        <begin position="1"/>
        <end position="40"/>
    </location>
</feature>
<sequence length="97" mass="10027">MAGKKTTNSGKPEPFQKAKGAPSSEGQQNRSVSAVSTKSAVSATVDTLDGPLGQTAPVVPPAPNEKDFLLAKSAVLLLLTSVLRLLTKYSGLPHVPM</sequence>
<evidence type="ECO:0000256" key="1">
    <source>
        <dbReference type="SAM" id="MobiDB-lite"/>
    </source>
</evidence>
<feature type="compositionally biased region" description="Low complexity" evidence="1">
    <location>
        <begin position="31"/>
        <end position="40"/>
    </location>
</feature>
<dbReference type="EMBL" id="CP064747">
    <property type="protein sequence ID" value="QPC59314.1"/>
    <property type="molecule type" value="Genomic_DNA"/>
</dbReference>
<feature type="compositionally biased region" description="Polar residues" evidence="1">
    <location>
        <begin position="1"/>
        <end position="10"/>
    </location>
</feature>
<evidence type="ECO:0000313" key="2">
    <source>
        <dbReference type="EMBL" id="QPC59314.1"/>
    </source>
</evidence>
<organism evidence="2 3">
    <name type="scientific">Fusarium culmorum</name>
    <dbReference type="NCBI Taxonomy" id="5516"/>
    <lineage>
        <taxon>Eukaryota</taxon>
        <taxon>Fungi</taxon>
        <taxon>Dikarya</taxon>
        <taxon>Ascomycota</taxon>
        <taxon>Pezizomycotina</taxon>
        <taxon>Sordariomycetes</taxon>
        <taxon>Hypocreomycetidae</taxon>
        <taxon>Hypocreales</taxon>
        <taxon>Nectriaceae</taxon>
        <taxon>Fusarium</taxon>
    </lineage>
</organism>
<dbReference type="AlphaFoldDB" id="A0A7S8CZR9"/>
<accession>A0A7S8CZR9</accession>
<name>A0A7S8CZR9_FUSCU</name>
<evidence type="ECO:0000313" key="3">
    <source>
        <dbReference type="Proteomes" id="UP000663297"/>
    </source>
</evidence>
<protein>
    <submittedName>
        <fullName evidence="2">Uncharacterized protein</fullName>
    </submittedName>
</protein>
<reference evidence="2" key="1">
    <citation type="submission" date="2020-11" db="EMBL/GenBank/DDBJ databases">
        <title>The chromosome-scale genome resource for two endophytic Fusarium species: F. culmorum and F. pseudograminearum.</title>
        <authorList>
            <person name="Yuan Z."/>
        </authorList>
    </citation>
    <scope>NUCLEOTIDE SEQUENCE</scope>
    <source>
        <strain evidence="2">Class2-1B</strain>
    </source>
</reference>
<dbReference type="Proteomes" id="UP000663297">
    <property type="component" value="Chromosome 1"/>
</dbReference>